<evidence type="ECO:0000256" key="2">
    <source>
        <dbReference type="ARBA" id="ARBA00022741"/>
    </source>
</evidence>
<dbReference type="GeneID" id="99652527"/>
<dbReference type="SUPFAM" id="SSF52540">
    <property type="entry name" value="P-loop containing nucleoside triphosphate hydrolases"/>
    <property type="match status" value="1"/>
</dbReference>
<dbReference type="RefSeq" id="WP_021591166.1">
    <property type="nucleotide sequence ID" value="NZ_CP083237.1"/>
</dbReference>
<name>A0A1I5WRC7_9ACTN</name>
<keyword evidence="1" id="KW-0813">Transport</keyword>
<dbReference type="InterPro" id="IPR003439">
    <property type="entry name" value="ABC_transporter-like_ATP-bd"/>
</dbReference>
<dbReference type="STRING" id="1993.SAMN04489713_12498"/>
<dbReference type="SMART" id="SM00382">
    <property type="entry name" value="AAA"/>
    <property type="match status" value="1"/>
</dbReference>
<dbReference type="GO" id="GO:0005524">
    <property type="term" value="F:ATP binding"/>
    <property type="evidence" value="ECO:0007669"/>
    <property type="project" value="UniProtKB-KW"/>
</dbReference>
<feature type="domain" description="ABC transporter" evidence="4">
    <location>
        <begin position="4"/>
        <end position="238"/>
    </location>
</feature>
<evidence type="ECO:0000256" key="1">
    <source>
        <dbReference type="ARBA" id="ARBA00022448"/>
    </source>
</evidence>
<keyword evidence="2" id="KW-0547">Nucleotide-binding</keyword>
<keyword evidence="6" id="KW-1185">Reference proteome</keyword>
<evidence type="ECO:0000256" key="3">
    <source>
        <dbReference type="ARBA" id="ARBA00022840"/>
    </source>
</evidence>
<sequence length="242" mass="25738">MTLLRCVDVTKRFGGVTALDRVGLEVSEGEIVGLVGPNGSGKTTLLSGIAGSLAVTGGSVEFRGRDITRSSPHRRARLGIARTFQVPRPMGSFTVVENVATACMFGRDHMARSAAVERARGVLDRVGLGKHADRPVDVLNLHERKFLEIARALALDPQLILLDEVLGGLNPSETEEGMELISSLRDSGVAVVYIEHNVRAVATLADRMYVLNQGRNLASGRPEDVLAEASVVAAYLGGVVDA</sequence>
<gene>
    <name evidence="5" type="ORF">SAMN04489713_12498</name>
</gene>
<dbReference type="Gene3D" id="3.40.50.300">
    <property type="entry name" value="P-loop containing nucleotide triphosphate hydrolases"/>
    <property type="match status" value="1"/>
</dbReference>
<evidence type="ECO:0000313" key="5">
    <source>
        <dbReference type="EMBL" id="SFQ22313.1"/>
    </source>
</evidence>
<dbReference type="InterPro" id="IPR051120">
    <property type="entry name" value="ABC_AA/LPS_Transport"/>
</dbReference>
<dbReference type="PANTHER" id="PTHR45772:SF8">
    <property type="entry name" value="HIGH-AFFINITY BRANCHED-CHAIN AMINO ACID TRANSPORT ATP-BINDING PROTEIN"/>
    <property type="match status" value="1"/>
</dbReference>
<dbReference type="InterPro" id="IPR027417">
    <property type="entry name" value="P-loop_NTPase"/>
</dbReference>
<keyword evidence="3 5" id="KW-0067">ATP-binding</keyword>
<organism evidence="5 6">
    <name type="scientific">Actinomadura madurae</name>
    <dbReference type="NCBI Taxonomy" id="1993"/>
    <lineage>
        <taxon>Bacteria</taxon>
        <taxon>Bacillati</taxon>
        <taxon>Actinomycetota</taxon>
        <taxon>Actinomycetes</taxon>
        <taxon>Streptosporangiales</taxon>
        <taxon>Thermomonosporaceae</taxon>
        <taxon>Actinomadura</taxon>
    </lineage>
</organism>
<dbReference type="InParanoid" id="A0A1I5WRC7"/>
<dbReference type="GO" id="GO:0016887">
    <property type="term" value="F:ATP hydrolysis activity"/>
    <property type="evidence" value="ECO:0007669"/>
    <property type="project" value="InterPro"/>
</dbReference>
<dbReference type="PANTHER" id="PTHR45772">
    <property type="entry name" value="CONSERVED COMPONENT OF ABC TRANSPORTER FOR NATURAL AMINO ACIDS-RELATED"/>
    <property type="match status" value="1"/>
</dbReference>
<dbReference type="OrthoDB" id="4350300at2"/>
<reference evidence="5 6" key="1">
    <citation type="submission" date="2016-10" db="EMBL/GenBank/DDBJ databases">
        <authorList>
            <person name="de Groot N.N."/>
        </authorList>
    </citation>
    <scope>NUCLEOTIDE SEQUENCE [LARGE SCALE GENOMIC DNA]</scope>
    <source>
        <strain evidence="5 6">DSM 43067</strain>
    </source>
</reference>
<protein>
    <submittedName>
        <fullName evidence="5">Amino acid/amide ABC transporter ATP-binding protein 1, HAAT family</fullName>
    </submittedName>
</protein>
<dbReference type="Pfam" id="PF00005">
    <property type="entry name" value="ABC_tran"/>
    <property type="match status" value="1"/>
</dbReference>
<evidence type="ECO:0000259" key="4">
    <source>
        <dbReference type="PROSITE" id="PS50893"/>
    </source>
</evidence>
<accession>A0A1I5WRC7</accession>
<proteinExistence type="predicted"/>
<dbReference type="AlphaFoldDB" id="A0A1I5WRC7"/>
<dbReference type="Proteomes" id="UP000183413">
    <property type="component" value="Unassembled WGS sequence"/>
</dbReference>
<evidence type="ECO:0000313" key="6">
    <source>
        <dbReference type="Proteomes" id="UP000183413"/>
    </source>
</evidence>
<dbReference type="InterPro" id="IPR003593">
    <property type="entry name" value="AAA+_ATPase"/>
</dbReference>
<dbReference type="GO" id="GO:0005886">
    <property type="term" value="C:plasma membrane"/>
    <property type="evidence" value="ECO:0007669"/>
    <property type="project" value="TreeGrafter"/>
</dbReference>
<dbReference type="PROSITE" id="PS50893">
    <property type="entry name" value="ABC_TRANSPORTER_2"/>
    <property type="match status" value="1"/>
</dbReference>
<dbReference type="EMBL" id="FOVH01000024">
    <property type="protein sequence ID" value="SFQ22313.1"/>
    <property type="molecule type" value="Genomic_DNA"/>
</dbReference>
<dbReference type="CDD" id="cd03219">
    <property type="entry name" value="ABC_Mj1267_LivG_branched"/>
    <property type="match status" value="1"/>
</dbReference>
<dbReference type="eggNOG" id="COG0411">
    <property type="taxonomic scope" value="Bacteria"/>
</dbReference>